<organism evidence="1 2">
    <name type="scientific">Chlamydomonas eustigma</name>
    <dbReference type="NCBI Taxonomy" id="1157962"/>
    <lineage>
        <taxon>Eukaryota</taxon>
        <taxon>Viridiplantae</taxon>
        <taxon>Chlorophyta</taxon>
        <taxon>core chlorophytes</taxon>
        <taxon>Chlorophyceae</taxon>
        <taxon>CS clade</taxon>
        <taxon>Chlamydomonadales</taxon>
        <taxon>Chlamydomonadaceae</taxon>
        <taxon>Chlamydomonas</taxon>
    </lineage>
</organism>
<accession>A0A250XG39</accession>
<dbReference type="Gene3D" id="3.30.56.110">
    <property type="entry name" value="Protein of unknown function DUF2237"/>
    <property type="match status" value="1"/>
</dbReference>
<comment type="caution">
    <text evidence="1">The sequence shown here is derived from an EMBL/GenBank/DDBJ whole genome shotgun (WGS) entry which is preliminary data.</text>
</comment>
<evidence type="ECO:0008006" key="3">
    <source>
        <dbReference type="Google" id="ProtNLM"/>
    </source>
</evidence>
<dbReference type="STRING" id="1157962.A0A250XG39"/>
<dbReference type="OrthoDB" id="1517790at2759"/>
<dbReference type="Proteomes" id="UP000232323">
    <property type="component" value="Unassembled WGS sequence"/>
</dbReference>
<evidence type="ECO:0000313" key="2">
    <source>
        <dbReference type="Proteomes" id="UP000232323"/>
    </source>
</evidence>
<dbReference type="PANTHER" id="PTHR37466:SF1">
    <property type="entry name" value="SLR1628 PROTEIN"/>
    <property type="match status" value="1"/>
</dbReference>
<sequence length="165" mass="18628">MLSLRTKTVYHRICSRNTSRIFIRAINTISDEVDDMVAARNVLGGSLENCCMAPKTGYYRDGFCKTDHNDQVKHVVCAKMTLEFLEFTKSKGNDLMTPAPHYSFPGLKPGDHWCLCALRWKEALNAGKAPPVYLRRTNIKALEYVSLEDLKKHAVPDESGSTVEF</sequence>
<dbReference type="PANTHER" id="PTHR37466">
    <property type="entry name" value="SLR1628 PROTEIN"/>
    <property type="match status" value="1"/>
</dbReference>
<dbReference type="InterPro" id="IPR018714">
    <property type="entry name" value="DUF2237"/>
</dbReference>
<name>A0A250XG39_9CHLO</name>
<dbReference type="Pfam" id="PF09996">
    <property type="entry name" value="DUF2237"/>
    <property type="match status" value="1"/>
</dbReference>
<keyword evidence="2" id="KW-1185">Reference proteome</keyword>
<dbReference type="AlphaFoldDB" id="A0A250XG39"/>
<gene>
    <name evidence="1" type="ORF">CEUSTIGMA_g9310.t1</name>
</gene>
<evidence type="ECO:0000313" key="1">
    <source>
        <dbReference type="EMBL" id="GAX81882.1"/>
    </source>
</evidence>
<protein>
    <recommendedName>
        <fullName evidence="3">DUF2237 domain-containing protein</fullName>
    </recommendedName>
</protein>
<reference evidence="1 2" key="1">
    <citation type="submission" date="2017-08" db="EMBL/GenBank/DDBJ databases">
        <title>Acidophilic green algal genome provides insights into adaptation to an acidic environment.</title>
        <authorList>
            <person name="Hirooka S."/>
            <person name="Hirose Y."/>
            <person name="Kanesaki Y."/>
            <person name="Higuchi S."/>
            <person name="Fujiwara T."/>
            <person name="Onuma R."/>
            <person name="Era A."/>
            <person name="Ohbayashi R."/>
            <person name="Uzuka A."/>
            <person name="Nozaki H."/>
            <person name="Yoshikawa H."/>
            <person name="Miyagishima S.Y."/>
        </authorList>
    </citation>
    <scope>NUCLEOTIDE SEQUENCE [LARGE SCALE GENOMIC DNA]</scope>
    <source>
        <strain evidence="1 2">NIES-2499</strain>
    </source>
</reference>
<dbReference type="EMBL" id="BEGY01000072">
    <property type="protein sequence ID" value="GAX81882.1"/>
    <property type="molecule type" value="Genomic_DNA"/>
</dbReference>
<proteinExistence type="predicted"/>